<dbReference type="EMBL" id="BAABME010021203">
    <property type="protein sequence ID" value="GAA0162690.1"/>
    <property type="molecule type" value="Genomic_DNA"/>
</dbReference>
<dbReference type="PANTHER" id="PTHR48475:SF1">
    <property type="entry name" value="RNASE H TYPE-1 DOMAIN-CONTAINING PROTEIN"/>
    <property type="match status" value="1"/>
</dbReference>
<dbReference type="InterPro" id="IPR043502">
    <property type="entry name" value="DNA/RNA_pol_sf"/>
</dbReference>
<evidence type="ECO:0000313" key="3">
    <source>
        <dbReference type="Proteomes" id="UP001454036"/>
    </source>
</evidence>
<dbReference type="Pfam" id="PF17919">
    <property type="entry name" value="RT_RNaseH_2"/>
    <property type="match status" value="1"/>
</dbReference>
<dbReference type="Proteomes" id="UP001454036">
    <property type="component" value="Unassembled WGS sequence"/>
</dbReference>
<name>A0AAV3QGQ7_LITER</name>
<accession>A0AAV3QGQ7</accession>
<proteinExistence type="predicted"/>
<feature type="domain" description="Reverse transcriptase/retrotransposon-derived protein RNase H-like" evidence="1">
    <location>
        <begin position="9"/>
        <end position="95"/>
    </location>
</feature>
<keyword evidence="3" id="KW-1185">Reference proteome</keyword>
<protein>
    <recommendedName>
        <fullName evidence="1">Reverse transcriptase/retrotransposon-derived protein RNase H-like domain-containing protein</fullName>
    </recommendedName>
</protein>
<reference evidence="2 3" key="1">
    <citation type="submission" date="2024-01" db="EMBL/GenBank/DDBJ databases">
        <title>The complete chloroplast genome sequence of Lithospermum erythrorhizon: insights into the phylogenetic relationship among Boraginaceae species and the maternal lineages of purple gromwells.</title>
        <authorList>
            <person name="Okada T."/>
            <person name="Watanabe K."/>
        </authorList>
    </citation>
    <scope>NUCLEOTIDE SEQUENCE [LARGE SCALE GENOMIC DNA]</scope>
</reference>
<comment type="caution">
    <text evidence="2">The sequence shown here is derived from an EMBL/GenBank/DDBJ whole genome shotgun (WGS) entry which is preliminary data.</text>
</comment>
<gene>
    <name evidence="2" type="ORF">LIER_39458</name>
</gene>
<dbReference type="AlphaFoldDB" id="A0AAV3QGQ7"/>
<dbReference type="SUPFAM" id="SSF56672">
    <property type="entry name" value="DNA/RNA polymerases"/>
    <property type="match status" value="1"/>
</dbReference>
<evidence type="ECO:0000259" key="1">
    <source>
        <dbReference type="Pfam" id="PF17919"/>
    </source>
</evidence>
<dbReference type="PANTHER" id="PTHR48475">
    <property type="entry name" value="RIBONUCLEASE H"/>
    <property type="match status" value="1"/>
</dbReference>
<dbReference type="InterPro" id="IPR041577">
    <property type="entry name" value="RT_RNaseH_2"/>
</dbReference>
<organism evidence="2 3">
    <name type="scientific">Lithospermum erythrorhizon</name>
    <name type="common">Purple gromwell</name>
    <name type="synonym">Lithospermum officinale var. erythrorhizon</name>
    <dbReference type="NCBI Taxonomy" id="34254"/>
    <lineage>
        <taxon>Eukaryota</taxon>
        <taxon>Viridiplantae</taxon>
        <taxon>Streptophyta</taxon>
        <taxon>Embryophyta</taxon>
        <taxon>Tracheophyta</taxon>
        <taxon>Spermatophyta</taxon>
        <taxon>Magnoliopsida</taxon>
        <taxon>eudicotyledons</taxon>
        <taxon>Gunneridae</taxon>
        <taxon>Pentapetalae</taxon>
        <taxon>asterids</taxon>
        <taxon>lamiids</taxon>
        <taxon>Boraginales</taxon>
        <taxon>Boraginaceae</taxon>
        <taxon>Boraginoideae</taxon>
        <taxon>Lithospermeae</taxon>
        <taxon>Lithospermum</taxon>
    </lineage>
</organism>
<evidence type="ECO:0000313" key="2">
    <source>
        <dbReference type="EMBL" id="GAA0162690.1"/>
    </source>
</evidence>
<sequence length="96" mass="10788">MKKGTPFQWDAECSTTFQKVKDYLMSPPVIAASIQGKPLILYVVAQEESVGALLAQKNEEGKMNALNYHSRRITPNELDYSPIEKLCVDLIFAIQN</sequence>